<dbReference type="SFLD" id="SFLDG01129">
    <property type="entry name" value="C1.5:_HAD__Beta-PGM__Phosphata"/>
    <property type="match status" value="1"/>
</dbReference>
<accession>A0AAI8XLE5</accession>
<dbReference type="InterPro" id="IPR023214">
    <property type="entry name" value="HAD_sf"/>
</dbReference>
<dbReference type="InterPro" id="IPR041492">
    <property type="entry name" value="HAD_2"/>
</dbReference>
<evidence type="ECO:0000313" key="1">
    <source>
        <dbReference type="EMBL" id="BDY26755.1"/>
    </source>
</evidence>
<dbReference type="PANTHER" id="PTHR43434">
    <property type="entry name" value="PHOSPHOGLYCOLATE PHOSPHATASE"/>
    <property type="match status" value="1"/>
</dbReference>
<proteinExistence type="predicted"/>
<evidence type="ECO:0000313" key="2">
    <source>
        <dbReference type="Proteomes" id="UP001241092"/>
    </source>
</evidence>
<protein>
    <recommendedName>
        <fullName evidence="3">HAD family hydrolase</fullName>
    </recommendedName>
</protein>
<dbReference type="GO" id="GO:0004713">
    <property type="term" value="F:protein tyrosine kinase activity"/>
    <property type="evidence" value="ECO:0007669"/>
    <property type="project" value="TreeGrafter"/>
</dbReference>
<dbReference type="Gene3D" id="3.40.50.1000">
    <property type="entry name" value="HAD superfamily/HAD-like"/>
    <property type="match status" value="1"/>
</dbReference>
<dbReference type="Pfam" id="PF13419">
    <property type="entry name" value="HAD_2"/>
    <property type="match status" value="1"/>
</dbReference>
<dbReference type="SFLD" id="SFLDS00003">
    <property type="entry name" value="Haloacid_Dehalogenase"/>
    <property type="match status" value="1"/>
</dbReference>
<organism evidence="1 2">
    <name type="scientific">Mycolicibacterium mageritense</name>
    <name type="common">Mycobacterium mageritense</name>
    <dbReference type="NCBI Taxonomy" id="53462"/>
    <lineage>
        <taxon>Bacteria</taxon>
        <taxon>Bacillati</taxon>
        <taxon>Actinomycetota</taxon>
        <taxon>Actinomycetes</taxon>
        <taxon>Mycobacteriales</taxon>
        <taxon>Mycobacteriaceae</taxon>
        <taxon>Mycolicibacterium</taxon>
    </lineage>
</organism>
<dbReference type="InterPro" id="IPR023198">
    <property type="entry name" value="PGP-like_dom2"/>
</dbReference>
<dbReference type="AlphaFoldDB" id="A0AAI8XLE5"/>
<dbReference type="RefSeq" id="WP_286213489.1">
    <property type="nucleotide sequence ID" value="NZ_AP027452.1"/>
</dbReference>
<dbReference type="Proteomes" id="UP001241092">
    <property type="component" value="Chromosome"/>
</dbReference>
<dbReference type="InterPro" id="IPR050155">
    <property type="entry name" value="HAD-like_hydrolase_sf"/>
</dbReference>
<sequence length="221" mass="23726">MSSESLKWTCVLFDLDGTIANSAKGITESFAATLNELGLPVPPPDELRTWVGPPPAESFRVRLGFDDAAAEHARQLYRKHYQRIGNADIRTFDAIPPVLEALATAGIPMAVATSKPEHTAVDVLERLGLARYFVTVSGASRDESISDKASIVGEALRRLRAGGVDTSHPVMVGDRLHDVVGAARHHVPTILVDWGYGEPDEHTQALVTVDSAEALKTAVLG</sequence>
<reference evidence="1" key="1">
    <citation type="submission" date="2023-03" db="EMBL/GenBank/DDBJ databases">
        <title>Draft genome sequence of a Mycolicibacterium mageritense strain H4_3_1 isolated from a hybrid biological-inorganic system reactor.</title>
        <authorList>
            <person name="Feng X."/>
            <person name="Kazama D."/>
            <person name="Sato K."/>
            <person name="Kobayashi H."/>
        </authorList>
    </citation>
    <scope>NUCLEOTIDE SEQUENCE</scope>
    <source>
        <strain evidence="1">H4_3_1</strain>
    </source>
</reference>
<dbReference type="EMBL" id="AP027452">
    <property type="protein sequence ID" value="BDY26755.1"/>
    <property type="molecule type" value="Genomic_DNA"/>
</dbReference>
<evidence type="ECO:0008006" key="3">
    <source>
        <dbReference type="Google" id="ProtNLM"/>
    </source>
</evidence>
<dbReference type="InterPro" id="IPR036412">
    <property type="entry name" value="HAD-like_sf"/>
</dbReference>
<gene>
    <name evidence="1" type="ORF">hbim_00670</name>
</gene>
<dbReference type="PANTHER" id="PTHR43434:SF20">
    <property type="entry name" value="5'-NUCLEOTIDASE"/>
    <property type="match status" value="1"/>
</dbReference>
<dbReference type="Gene3D" id="1.10.150.240">
    <property type="entry name" value="Putative phosphatase, domain 2"/>
    <property type="match status" value="1"/>
</dbReference>
<dbReference type="SUPFAM" id="SSF56784">
    <property type="entry name" value="HAD-like"/>
    <property type="match status" value="1"/>
</dbReference>
<dbReference type="GO" id="GO:0005829">
    <property type="term" value="C:cytosol"/>
    <property type="evidence" value="ECO:0007669"/>
    <property type="project" value="TreeGrafter"/>
</dbReference>
<name>A0AAI8XLE5_MYCME</name>